<protein>
    <recommendedName>
        <fullName evidence="3">Pre-rRNA-processing protein TSR2 homolog</fullName>
    </recommendedName>
</protein>
<feature type="region of interest" description="Disordered" evidence="5">
    <location>
        <begin position="120"/>
        <end position="159"/>
    </location>
</feature>
<dbReference type="GeneID" id="112906377"/>
<evidence type="ECO:0000256" key="2">
    <source>
        <dbReference type="ARBA" id="ARBA00006524"/>
    </source>
</evidence>
<sequence>MEETFTKVVENIFTNWTALTLAIDNGMAGPNYMQTISESIDYMAKYCLCEENVQINDIAEALEDILDEEFNTICEDGSPKEIATVLFKFVSLLKEGNLAQFEVEYNNLPLSKVSLSKAQSYTPHQGSSSSQDDVSMVEDDNTSAIDKSEWTEVRSRRKH</sequence>
<dbReference type="InParanoid" id="A0A7F5RJF8"/>
<organism evidence="6 7">
    <name type="scientific">Agrilus planipennis</name>
    <name type="common">Emerald ash borer</name>
    <name type="synonym">Agrilus marcopoli</name>
    <dbReference type="NCBI Taxonomy" id="224129"/>
    <lineage>
        <taxon>Eukaryota</taxon>
        <taxon>Metazoa</taxon>
        <taxon>Ecdysozoa</taxon>
        <taxon>Arthropoda</taxon>
        <taxon>Hexapoda</taxon>
        <taxon>Insecta</taxon>
        <taxon>Pterygota</taxon>
        <taxon>Neoptera</taxon>
        <taxon>Endopterygota</taxon>
        <taxon>Coleoptera</taxon>
        <taxon>Polyphaga</taxon>
        <taxon>Elateriformia</taxon>
        <taxon>Buprestoidea</taxon>
        <taxon>Buprestidae</taxon>
        <taxon>Agrilinae</taxon>
        <taxon>Agrilus</taxon>
    </lineage>
</organism>
<dbReference type="Pfam" id="PF10273">
    <property type="entry name" value="WGG"/>
    <property type="match status" value="1"/>
</dbReference>
<gene>
    <name evidence="7" type="primary">LOC112906377</name>
</gene>
<keyword evidence="4" id="KW-0698">rRNA processing</keyword>
<evidence type="ECO:0000256" key="5">
    <source>
        <dbReference type="SAM" id="MobiDB-lite"/>
    </source>
</evidence>
<comment type="similarity">
    <text evidence="2">Belongs to the TSR2 family.</text>
</comment>
<dbReference type="InterPro" id="IPR019398">
    <property type="entry name" value="Pre-rRNA_process_TSR2"/>
</dbReference>
<dbReference type="GO" id="GO:0006364">
    <property type="term" value="P:rRNA processing"/>
    <property type="evidence" value="ECO:0007669"/>
    <property type="project" value="UniProtKB-KW"/>
</dbReference>
<evidence type="ECO:0000313" key="7">
    <source>
        <dbReference type="RefSeq" id="XP_025836144.1"/>
    </source>
</evidence>
<feature type="compositionally biased region" description="Basic and acidic residues" evidence="5">
    <location>
        <begin position="146"/>
        <end position="159"/>
    </location>
</feature>
<dbReference type="OrthoDB" id="263560at2759"/>
<evidence type="ECO:0000256" key="3">
    <source>
        <dbReference type="ARBA" id="ARBA00017551"/>
    </source>
</evidence>
<name>A0A7F5RJF8_AGRPL</name>
<dbReference type="RefSeq" id="XP_025836144.1">
    <property type="nucleotide sequence ID" value="XM_025980359.1"/>
</dbReference>
<dbReference type="AlphaFoldDB" id="A0A7F5RJF8"/>
<evidence type="ECO:0000256" key="4">
    <source>
        <dbReference type="ARBA" id="ARBA00022552"/>
    </source>
</evidence>
<dbReference type="KEGG" id="apln:112906377"/>
<dbReference type="Proteomes" id="UP000192223">
    <property type="component" value="Unplaced"/>
</dbReference>
<comment type="function">
    <text evidence="1">May be involved in 20S pre-rRNA processing.</text>
</comment>
<feature type="compositionally biased region" description="Polar residues" evidence="5">
    <location>
        <begin position="120"/>
        <end position="133"/>
    </location>
</feature>
<evidence type="ECO:0000256" key="1">
    <source>
        <dbReference type="ARBA" id="ARBA00002210"/>
    </source>
</evidence>
<reference evidence="7" key="1">
    <citation type="submission" date="2025-08" db="UniProtKB">
        <authorList>
            <consortium name="RefSeq"/>
        </authorList>
    </citation>
    <scope>IDENTIFICATION</scope>
    <source>
        <tissue evidence="7">Entire body</tissue>
    </source>
</reference>
<accession>A0A7F5RJF8</accession>
<keyword evidence="6" id="KW-1185">Reference proteome</keyword>
<dbReference type="FunCoup" id="A0A7F5RJF8">
    <property type="interactions" value="1240"/>
</dbReference>
<evidence type="ECO:0000313" key="6">
    <source>
        <dbReference type="Proteomes" id="UP000192223"/>
    </source>
</evidence>
<dbReference type="PANTHER" id="PTHR21250">
    <property type="entry name" value="PRE-RRNA-PROCESSING PROTEIN TSR2 HOMOLOG"/>
    <property type="match status" value="1"/>
</dbReference>
<proteinExistence type="inferred from homology"/>